<evidence type="ECO:0000313" key="2">
    <source>
        <dbReference type="EMBL" id="KAK7047549.1"/>
    </source>
</evidence>
<comment type="caution">
    <text evidence="2">The sequence shown here is derived from an EMBL/GenBank/DDBJ whole genome shotgun (WGS) entry which is preliminary data.</text>
</comment>
<keyword evidence="1" id="KW-0472">Membrane</keyword>
<protein>
    <submittedName>
        <fullName evidence="2">Uncharacterized protein</fullName>
    </submittedName>
</protein>
<proteinExistence type="predicted"/>
<keyword evidence="1" id="KW-0812">Transmembrane</keyword>
<sequence length="311" mass="36346">MVYEMFGWIGPRHLELATYCCQIQTPSANYLAELDKFEPSCAVAVVWMKRGMTDVDVLMVEFRNWLQWAKSLRRTTPQRFIKRMETFLDGFYIVYPIEHLRLQAIEQVFEMESSLRPFERDEVDRYNSQAFYPKQSYRFASSYFQQQWFKSGEDKDDKYTPIKEYEFRPPLQFILPTTSDLSMTLPDGYVPVHITKANAEMLAMVYRVYNSLENDAHMVFNDDVIHDTSVSVRLGLVKEEDLAAFKKLLYERRDFLENPRSYLTPLPSTSLSQHGQSPHNEFNLCWYTCLAFVGLLVALVVPLAIGMAGYS</sequence>
<dbReference type="AlphaFoldDB" id="A0AAW0D8P6"/>
<feature type="transmembrane region" description="Helical" evidence="1">
    <location>
        <begin position="284"/>
        <end position="305"/>
    </location>
</feature>
<gene>
    <name evidence="2" type="ORF">VNI00_006316</name>
</gene>
<evidence type="ECO:0000313" key="3">
    <source>
        <dbReference type="Proteomes" id="UP001383192"/>
    </source>
</evidence>
<name>A0AAW0D8P6_9AGAR</name>
<organism evidence="2 3">
    <name type="scientific">Paramarasmius palmivorus</name>
    <dbReference type="NCBI Taxonomy" id="297713"/>
    <lineage>
        <taxon>Eukaryota</taxon>
        <taxon>Fungi</taxon>
        <taxon>Dikarya</taxon>
        <taxon>Basidiomycota</taxon>
        <taxon>Agaricomycotina</taxon>
        <taxon>Agaricomycetes</taxon>
        <taxon>Agaricomycetidae</taxon>
        <taxon>Agaricales</taxon>
        <taxon>Marasmiineae</taxon>
        <taxon>Marasmiaceae</taxon>
        <taxon>Paramarasmius</taxon>
    </lineage>
</organism>
<dbReference type="Proteomes" id="UP001383192">
    <property type="component" value="Unassembled WGS sequence"/>
</dbReference>
<dbReference type="EMBL" id="JAYKXP010000019">
    <property type="protein sequence ID" value="KAK7047549.1"/>
    <property type="molecule type" value="Genomic_DNA"/>
</dbReference>
<reference evidence="2 3" key="1">
    <citation type="submission" date="2024-01" db="EMBL/GenBank/DDBJ databases">
        <title>A draft genome for a cacao thread blight-causing isolate of Paramarasmius palmivorus.</title>
        <authorList>
            <person name="Baruah I.K."/>
            <person name="Bukari Y."/>
            <person name="Amoako-Attah I."/>
            <person name="Meinhardt L.W."/>
            <person name="Bailey B.A."/>
            <person name="Cohen S.P."/>
        </authorList>
    </citation>
    <scope>NUCLEOTIDE SEQUENCE [LARGE SCALE GENOMIC DNA]</scope>
    <source>
        <strain evidence="2 3">GH-12</strain>
    </source>
</reference>
<keyword evidence="1" id="KW-1133">Transmembrane helix</keyword>
<evidence type="ECO:0000256" key="1">
    <source>
        <dbReference type="SAM" id="Phobius"/>
    </source>
</evidence>
<keyword evidence="3" id="KW-1185">Reference proteome</keyword>
<accession>A0AAW0D8P6</accession>